<feature type="chain" id="PRO_5039036473" description="Lipoprotein" evidence="2">
    <location>
        <begin position="23"/>
        <end position="214"/>
    </location>
</feature>
<proteinExistence type="predicted"/>
<protein>
    <recommendedName>
        <fullName evidence="5">Lipoprotein</fullName>
    </recommendedName>
</protein>
<organism evidence="3 4">
    <name type="scientific">Nocardia camponoti</name>
    <dbReference type="NCBI Taxonomy" id="1616106"/>
    <lineage>
        <taxon>Bacteria</taxon>
        <taxon>Bacillati</taxon>
        <taxon>Actinomycetota</taxon>
        <taxon>Actinomycetes</taxon>
        <taxon>Mycobacteriales</taxon>
        <taxon>Nocardiaceae</taxon>
        <taxon>Nocardia</taxon>
    </lineage>
</organism>
<dbReference type="RefSeq" id="WP_188831169.1">
    <property type="nucleotide sequence ID" value="NZ_BMMW01000007.1"/>
</dbReference>
<reference evidence="3" key="1">
    <citation type="journal article" date="2014" name="Int. J. Syst. Evol. Microbiol.">
        <title>Complete genome sequence of Corynebacterium casei LMG S-19264T (=DSM 44701T), isolated from a smear-ripened cheese.</title>
        <authorList>
            <consortium name="US DOE Joint Genome Institute (JGI-PGF)"/>
            <person name="Walter F."/>
            <person name="Albersmeier A."/>
            <person name="Kalinowski J."/>
            <person name="Ruckert C."/>
        </authorList>
    </citation>
    <scope>NUCLEOTIDE SEQUENCE</scope>
    <source>
        <strain evidence="3">CGMCC 4.7278</strain>
    </source>
</reference>
<evidence type="ECO:0000256" key="1">
    <source>
        <dbReference type="SAM" id="MobiDB-lite"/>
    </source>
</evidence>
<evidence type="ECO:0008006" key="5">
    <source>
        <dbReference type="Google" id="ProtNLM"/>
    </source>
</evidence>
<dbReference type="EMBL" id="BMMW01000007">
    <property type="protein sequence ID" value="GGK68719.1"/>
    <property type="molecule type" value="Genomic_DNA"/>
</dbReference>
<feature type="region of interest" description="Disordered" evidence="1">
    <location>
        <begin position="27"/>
        <end position="69"/>
    </location>
</feature>
<dbReference type="Proteomes" id="UP000612956">
    <property type="component" value="Unassembled WGS sequence"/>
</dbReference>
<evidence type="ECO:0000256" key="2">
    <source>
        <dbReference type="SAM" id="SignalP"/>
    </source>
</evidence>
<accession>A0A917QU18</accession>
<dbReference type="PROSITE" id="PS51257">
    <property type="entry name" value="PROKAR_LIPOPROTEIN"/>
    <property type="match status" value="1"/>
</dbReference>
<evidence type="ECO:0000313" key="3">
    <source>
        <dbReference type="EMBL" id="GGK68719.1"/>
    </source>
</evidence>
<dbReference type="AlphaFoldDB" id="A0A917QU18"/>
<sequence>MTARTRRSLTMLAGICVAVALASCADRGRDTEPSTPADGASSTTTTFVTPTATTSRVPATVPSTPVAAPSTLPPEIGAVDDNDPAAVATAVARIWFSWDTTRDTSPYDAKLRAVPLLEPAVADQLRQYPPVAGPGADWLELTAQSARLTVPADGVRPAAEAGGPTDTDISVSRLFEVTQRVTTATGPKPDRQLIVAVVVHRIDGAWRAGQVATR</sequence>
<name>A0A917QU18_9NOCA</name>
<evidence type="ECO:0000313" key="4">
    <source>
        <dbReference type="Proteomes" id="UP000612956"/>
    </source>
</evidence>
<feature type="signal peptide" evidence="2">
    <location>
        <begin position="1"/>
        <end position="22"/>
    </location>
</feature>
<reference evidence="3" key="2">
    <citation type="submission" date="2020-09" db="EMBL/GenBank/DDBJ databases">
        <authorList>
            <person name="Sun Q."/>
            <person name="Zhou Y."/>
        </authorList>
    </citation>
    <scope>NUCLEOTIDE SEQUENCE</scope>
    <source>
        <strain evidence="3">CGMCC 4.7278</strain>
    </source>
</reference>
<keyword evidence="4" id="KW-1185">Reference proteome</keyword>
<comment type="caution">
    <text evidence="3">The sequence shown here is derived from an EMBL/GenBank/DDBJ whole genome shotgun (WGS) entry which is preliminary data.</text>
</comment>
<keyword evidence="2" id="KW-0732">Signal</keyword>
<feature type="compositionally biased region" description="Low complexity" evidence="1">
    <location>
        <begin position="41"/>
        <end position="69"/>
    </location>
</feature>
<gene>
    <name evidence="3" type="ORF">GCM10011591_46040</name>
</gene>